<dbReference type="Proteomes" id="UP000007460">
    <property type="component" value="Chromosome"/>
</dbReference>
<dbReference type="InterPro" id="IPR033922">
    <property type="entry name" value="NAD_bind_Glu_DH"/>
</dbReference>
<dbReference type="InterPro" id="IPR036291">
    <property type="entry name" value="NAD(P)-bd_dom_sf"/>
</dbReference>
<proteinExistence type="inferred from homology"/>
<dbReference type="CDD" id="cd01076">
    <property type="entry name" value="NAD_bind_1_Glu_DH"/>
    <property type="match status" value="1"/>
</dbReference>
<sequence>MMSENVFLKSIEENFKKAASFLDLDEGLANKIMVNNSTYVVRFGVRLRGELHTFTGYRSVHSEHFEPVKGGIRFNEHVTLEEVEALASLMTYKCALMEIPFGGSKGGLIINPSDWNETELERITRRFTQELAKRDLINPSQNVPAPDVGTGEREMAWMADEYKRLNPTDLHAWACVTGKPAGKGGIAGRTEATGRGIQYGLQEFFRHKIDVEKTGLSGNLKGKRVIVQGLGNVGYHAALFLSTEDGALITHVLERGGAVVNENGIDIVSLHAHIMEHGTVKGFDGFVKSGSEMLESDADILIPAAMELVITKDNASNIKTPLIIEAANGPISAEGDAILCDRGIVVIPDLYANAGGVTVSYFEWIKNLTRIRFGRLQRRQSENHFDAIISGVEMMTGKTFPTDLRDRALTGATELDLVRSGLEDTMRQAYIDISAAWNANPDIPDLRTAAMKIAVQRVSSSYSSLGI</sequence>
<keyword evidence="5" id="KW-0520">NAD</keyword>
<dbReference type="InterPro" id="IPR033524">
    <property type="entry name" value="Glu/Leu/Phe/Val_DH_AS"/>
</dbReference>
<keyword evidence="10" id="KW-1185">Reference proteome</keyword>
<evidence type="ECO:0000313" key="9">
    <source>
        <dbReference type="EMBL" id="ADE38696.1"/>
    </source>
</evidence>
<keyword evidence="5" id="KW-0547">Nucleotide-binding</keyword>
<feature type="binding site" evidence="5">
    <location>
        <position position="232"/>
    </location>
    <ligand>
        <name>NAD(+)</name>
        <dbReference type="ChEBI" id="CHEBI:57540"/>
    </ligand>
</feature>
<dbReference type="GO" id="GO:0004352">
    <property type="term" value="F:glutamate dehydrogenase (NAD+) activity"/>
    <property type="evidence" value="ECO:0007669"/>
    <property type="project" value="TreeGrafter"/>
</dbReference>
<evidence type="ECO:0000256" key="6">
    <source>
        <dbReference type="PIRSR" id="PIRSR000185-3"/>
    </source>
</evidence>
<feature type="site" description="Important for catalysis" evidence="6">
    <location>
        <position position="147"/>
    </location>
</feature>
<dbReference type="STRING" id="488538.SAR116_0453"/>
<dbReference type="HOGENOM" id="CLU_025763_1_0_5"/>
<dbReference type="eggNOG" id="COG0334">
    <property type="taxonomic scope" value="Bacteria"/>
</dbReference>
<feature type="binding site" evidence="5">
    <location>
        <position position="193"/>
    </location>
    <ligand>
        <name>NAD(+)</name>
        <dbReference type="ChEBI" id="CHEBI:57540"/>
    </ligand>
</feature>
<evidence type="ECO:0000313" key="10">
    <source>
        <dbReference type="Proteomes" id="UP000007460"/>
    </source>
</evidence>
<dbReference type="PIRSF" id="PIRSF000185">
    <property type="entry name" value="Glu_DH"/>
    <property type="match status" value="1"/>
</dbReference>
<dbReference type="Gene3D" id="3.40.50.10860">
    <property type="entry name" value="Leucine Dehydrogenase, chain A, domain 1"/>
    <property type="match status" value="1"/>
</dbReference>
<name>D5BQY2_PUNMI</name>
<feature type="binding site" evidence="5">
    <location>
        <position position="360"/>
    </location>
    <ligand>
        <name>substrate</name>
    </ligand>
</feature>
<dbReference type="FunFam" id="3.40.50.720:FF:000100">
    <property type="entry name" value="Glutamate dehydrogenase 1, mitochondrial"/>
    <property type="match status" value="1"/>
</dbReference>
<evidence type="ECO:0000256" key="7">
    <source>
        <dbReference type="RuleBase" id="RU004417"/>
    </source>
</evidence>
<evidence type="ECO:0000256" key="3">
    <source>
        <dbReference type="PIRNR" id="PIRNR000185"/>
    </source>
</evidence>
<evidence type="ECO:0000256" key="2">
    <source>
        <dbReference type="ARBA" id="ARBA00023002"/>
    </source>
</evidence>
<dbReference type="Pfam" id="PF00208">
    <property type="entry name" value="ELFV_dehydrog"/>
    <property type="match status" value="1"/>
</dbReference>
<dbReference type="GO" id="GO:0000166">
    <property type="term" value="F:nucleotide binding"/>
    <property type="evidence" value="ECO:0007669"/>
    <property type="project" value="UniProtKB-KW"/>
</dbReference>
<dbReference type="InterPro" id="IPR046346">
    <property type="entry name" value="Aminoacid_DH-like_N_sf"/>
</dbReference>
<accession>D5BQY2</accession>
<dbReference type="SUPFAM" id="SSF51735">
    <property type="entry name" value="NAD(P)-binding Rossmann-fold domains"/>
    <property type="match status" value="1"/>
</dbReference>
<dbReference type="InterPro" id="IPR006097">
    <property type="entry name" value="Glu/Leu/Phe/Val/Trp_DH_dimer"/>
</dbReference>
<evidence type="ECO:0000256" key="1">
    <source>
        <dbReference type="ARBA" id="ARBA00006382"/>
    </source>
</evidence>
<dbReference type="PANTHER" id="PTHR11606">
    <property type="entry name" value="GLUTAMATE DEHYDROGENASE"/>
    <property type="match status" value="1"/>
</dbReference>
<feature type="domain" description="Glutamate/phenylalanine/leucine/valine/L-tryptophan dehydrogenase C-terminal" evidence="8">
    <location>
        <begin position="186"/>
        <end position="466"/>
    </location>
</feature>
<evidence type="ECO:0000259" key="8">
    <source>
        <dbReference type="SMART" id="SM00839"/>
    </source>
</evidence>
<feature type="active site" description="Proton donor" evidence="4">
    <location>
        <position position="105"/>
    </location>
</feature>
<dbReference type="SUPFAM" id="SSF53223">
    <property type="entry name" value="Aminoacid dehydrogenase-like, N-terminal domain"/>
    <property type="match status" value="1"/>
</dbReference>
<gene>
    <name evidence="9" type="ordered locus">SAR116_0453</name>
</gene>
<reference evidence="9 10" key="1">
    <citation type="journal article" date="2010" name="J. Bacteriol.">
        <title>Complete genome sequence of "Candidatus Puniceispirillum marinum" IMCC1322, a representative of the SAR116 clade in the Alphaproteobacteria.</title>
        <authorList>
            <person name="Oh H.M."/>
            <person name="Kwon K.K."/>
            <person name="Kang I."/>
            <person name="Kang S.G."/>
            <person name="Lee J.H."/>
            <person name="Kim S.J."/>
            <person name="Cho J.C."/>
        </authorList>
    </citation>
    <scope>NUCLEOTIDE SEQUENCE [LARGE SCALE GENOMIC DNA]</scope>
    <source>
        <strain evidence="9 10">IMCC1322</strain>
    </source>
</reference>
<dbReference type="PRINTS" id="PR00082">
    <property type="entry name" value="GLFDHDRGNASE"/>
</dbReference>
<dbReference type="KEGG" id="apb:SAR116_0453"/>
<feature type="binding site" evidence="5">
    <location>
        <position position="93"/>
    </location>
    <ligand>
        <name>substrate</name>
    </ligand>
</feature>
<dbReference type="PANTHER" id="PTHR11606:SF13">
    <property type="entry name" value="GLUTAMATE DEHYDROGENASE 1, MITOCHONDRIAL"/>
    <property type="match status" value="1"/>
</dbReference>
<dbReference type="EMBL" id="CP001751">
    <property type="protein sequence ID" value="ADE38696.1"/>
    <property type="molecule type" value="Genomic_DNA"/>
</dbReference>
<keyword evidence="2 3" id="KW-0560">Oxidoreductase</keyword>
<organism evidence="9 10">
    <name type="scientific">Puniceispirillum marinum (strain IMCC1322)</name>
    <dbReference type="NCBI Taxonomy" id="488538"/>
    <lineage>
        <taxon>Bacteria</taxon>
        <taxon>Pseudomonadati</taxon>
        <taxon>Pseudomonadota</taxon>
        <taxon>Alphaproteobacteria</taxon>
        <taxon>Candidatus Puniceispirillales</taxon>
        <taxon>Candidatus Puniceispirillaceae</taxon>
        <taxon>Candidatus Puniceispirillum</taxon>
    </lineage>
</organism>
<feature type="binding site" evidence="5">
    <location>
        <position position="69"/>
    </location>
    <ligand>
        <name>substrate</name>
    </ligand>
</feature>
<dbReference type="InterPro" id="IPR014362">
    <property type="entry name" value="Glu_DH"/>
</dbReference>
<evidence type="ECO:0000256" key="4">
    <source>
        <dbReference type="PIRSR" id="PIRSR000185-1"/>
    </source>
</evidence>
<dbReference type="Pfam" id="PF02812">
    <property type="entry name" value="ELFV_dehydrog_N"/>
    <property type="match status" value="1"/>
</dbReference>
<dbReference type="InterPro" id="IPR006095">
    <property type="entry name" value="Glu/Leu/Phe/Val/Trp_DH"/>
</dbReference>
<dbReference type="GO" id="GO:0006538">
    <property type="term" value="P:L-glutamate catabolic process"/>
    <property type="evidence" value="ECO:0007669"/>
    <property type="project" value="TreeGrafter"/>
</dbReference>
<comment type="similarity">
    <text evidence="1 3 7">Belongs to the Glu/Leu/Phe/Val dehydrogenases family.</text>
</comment>
<dbReference type="PROSITE" id="PS00074">
    <property type="entry name" value="GLFV_DEHYDROGENASE"/>
    <property type="match status" value="1"/>
</dbReference>
<dbReference type="Gene3D" id="3.40.50.720">
    <property type="entry name" value="NAD(P)-binding Rossmann-like Domain"/>
    <property type="match status" value="1"/>
</dbReference>
<dbReference type="InterPro" id="IPR006096">
    <property type="entry name" value="Glu/Leu/Phe/Val/Trp_DH_C"/>
</dbReference>
<protein>
    <recommendedName>
        <fullName evidence="3">Glutamate dehydrogenase</fullName>
    </recommendedName>
</protein>
<evidence type="ECO:0000256" key="5">
    <source>
        <dbReference type="PIRSR" id="PIRSR000185-2"/>
    </source>
</evidence>
<dbReference type="AlphaFoldDB" id="D5BQY2"/>
<dbReference type="SMART" id="SM00839">
    <property type="entry name" value="ELFV_dehydrog"/>
    <property type="match status" value="1"/>
</dbReference>